<dbReference type="RefSeq" id="WP_161258527.1">
    <property type="nucleotide sequence ID" value="NZ_WXEY01000009.1"/>
</dbReference>
<feature type="transmembrane region" description="Helical" evidence="1">
    <location>
        <begin position="136"/>
        <end position="157"/>
    </location>
</feature>
<keyword evidence="1" id="KW-0812">Transmembrane</keyword>
<reference evidence="2 3" key="1">
    <citation type="submission" date="2020-01" db="EMBL/GenBank/DDBJ databases">
        <title>Whole-genome sequence of Heliobacterium undosum DSM 13378.</title>
        <authorList>
            <person name="Kyndt J.A."/>
            <person name="Meyer T.E."/>
        </authorList>
    </citation>
    <scope>NUCLEOTIDE SEQUENCE [LARGE SCALE GENOMIC DNA]</scope>
    <source>
        <strain evidence="2 3">DSM 13378</strain>
    </source>
</reference>
<sequence>MTTIVLYTIALCLAALSWRKDKSKTMVALRKAWTSFLKLLPDVLVIMLLVGISLAVLKPEIISRFIGDSSGLYGIIVALLVGSITMVPSFVAFPLAAALLQGGAGYTQVAAFVSTLMAVGIITLPAEVKYFNKPIALLRNAFAFIIAVLFTIVIGWVM</sequence>
<feature type="transmembrane region" description="Helical" evidence="1">
    <location>
        <begin position="73"/>
        <end position="100"/>
    </location>
</feature>
<keyword evidence="1" id="KW-0472">Membrane</keyword>
<dbReference type="Proteomes" id="UP000463470">
    <property type="component" value="Unassembled WGS sequence"/>
</dbReference>
<evidence type="ECO:0000313" key="2">
    <source>
        <dbReference type="EMBL" id="MZP30016.1"/>
    </source>
</evidence>
<dbReference type="OrthoDB" id="5465282at2"/>
<feature type="transmembrane region" description="Helical" evidence="1">
    <location>
        <begin position="43"/>
        <end position="61"/>
    </location>
</feature>
<protein>
    <submittedName>
        <fullName evidence="2">Permease</fullName>
    </submittedName>
</protein>
<evidence type="ECO:0000313" key="3">
    <source>
        <dbReference type="Proteomes" id="UP000463470"/>
    </source>
</evidence>
<gene>
    <name evidence="2" type="ORF">GTO91_09895</name>
</gene>
<organism evidence="2 3">
    <name type="scientific">Heliomicrobium undosum</name>
    <dbReference type="NCBI Taxonomy" id="121734"/>
    <lineage>
        <taxon>Bacteria</taxon>
        <taxon>Bacillati</taxon>
        <taxon>Bacillota</taxon>
        <taxon>Clostridia</taxon>
        <taxon>Eubacteriales</taxon>
        <taxon>Heliobacteriaceae</taxon>
        <taxon>Heliomicrobium</taxon>
    </lineage>
</organism>
<dbReference type="AlphaFoldDB" id="A0A845L2U9"/>
<accession>A0A845L2U9</accession>
<name>A0A845L2U9_9FIRM</name>
<dbReference type="EMBL" id="WXEY01000009">
    <property type="protein sequence ID" value="MZP30016.1"/>
    <property type="molecule type" value="Genomic_DNA"/>
</dbReference>
<keyword evidence="1" id="KW-1133">Transmembrane helix</keyword>
<feature type="transmembrane region" description="Helical" evidence="1">
    <location>
        <begin position="106"/>
        <end position="124"/>
    </location>
</feature>
<comment type="caution">
    <text evidence="2">The sequence shown here is derived from an EMBL/GenBank/DDBJ whole genome shotgun (WGS) entry which is preliminary data.</text>
</comment>
<keyword evidence="3" id="KW-1185">Reference proteome</keyword>
<evidence type="ECO:0000256" key="1">
    <source>
        <dbReference type="SAM" id="Phobius"/>
    </source>
</evidence>
<proteinExistence type="predicted"/>